<reference evidence="2" key="1">
    <citation type="submission" date="2019-11" db="EMBL/GenBank/DDBJ databases">
        <authorList>
            <person name="Feng L."/>
        </authorList>
    </citation>
    <scope>NUCLEOTIDE SEQUENCE</scope>
    <source>
        <strain evidence="2">EMassiliensisLFYP7</strain>
    </source>
</reference>
<accession>A0A6N3EZ88</accession>
<organism evidence="2">
    <name type="scientific">Phytobacter massiliensis</name>
    <dbReference type="NCBI Taxonomy" id="1485952"/>
    <lineage>
        <taxon>Bacteria</taxon>
        <taxon>Pseudomonadati</taxon>
        <taxon>Pseudomonadota</taxon>
        <taxon>Gammaproteobacteria</taxon>
        <taxon>Enterobacterales</taxon>
        <taxon>Enterobacteriaceae</taxon>
        <taxon>Phytobacter</taxon>
    </lineage>
</organism>
<keyword evidence="1" id="KW-1133">Transmembrane helix</keyword>
<name>A0A6N3EZ88_9ENTR</name>
<feature type="transmembrane region" description="Helical" evidence="1">
    <location>
        <begin position="164"/>
        <end position="180"/>
    </location>
</feature>
<feature type="transmembrane region" description="Helical" evidence="1">
    <location>
        <begin position="74"/>
        <end position="98"/>
    </location>
</feature>
<feature type="transmembrane region" description="Helical" evidence="1">
    <location>
        <begin position="21"/>
        <end position="41"/>
    </location>
</feature>
<evidence type="ECO:0000256" key="1">
    <source>
        <dbReference type="SAM" id="Phobius"/>
    </source>
</evidence>
<dbReference type="InterPro" id="IPR021354">
    <property type="entry name" value="DUF2975"/>
</dbReference>
<proteinExistence type="predicted"/>
<keyword evidence="1" id="KW-0812">Transmembrane</keyword>
<dbReference type="AlphaFoldDB" id="A0A6N3EZ88"/>
<evidence type="ECO:0000313" key="2">
    <source>
        <dbReference type="EMBL" id="VYU45065.1"/>
    </source>
</evidence>
<dbReference type="EMBL" id="CACRTZ010000029">
    <property type="protein sequence ID" value="VYU45065.1"/>
    <property type="molecule type" value="Genomic_DNA"/>
</dbReference>
<evidence type="ECO:0008006" key="3">
    <source>
        <dbReference type="Google" id="ProtNLM"/>
    </source>
</evidence>
<gene>
    <name evidence="2" type="ORF">EMLFYP7_02418</name>
</gene>
<dbReference type="Pfam" id="PF11188">
    <property type="entry name" value="DUF2975"/>
    <property type="match status" value="1"/>
</dbReference>
<sequence>MQTCRGYMSTDALAQLSQRMVTFTMMLLIAVVLLNSLVLFFPSLSFSDELHGITLSLSDQRLSALNISLRTLPWWQAAGAGMISLLVMAPLCYCLYQLRSLFQAYARRNYFSASSAQHMNRVGASLGIWTAMSLLADPAISYWLTMLRPSEEREVLLGFELHHVVWLFISLCVMAVAKILKKASILYEENKLFL</sequence>
<feature type="transmembrane region" description="Helical" evidence="1">
    <location>
        <begin position="119"/>
        <end position="144"/>
    </location>
</feature>
<keyword evidence="1" id="KW-0472">Membrane</keyword>
<protein>
    <recommendedName>
        <fullName evidence="3">DUF2975 domain-containing protein</fullName>
    </recommendedName>
</protein>